<keyword evidence="10" id="KW-1185">Reference proteome</keyword>
<evidence type="ECO:0000256" key="4">
    <source>
        <dbReference type="ARBA" id="ARBA00023211"/>
    </source>
</evidence>
<evidence type="ECO:0000313" key="10">
    <source>
        <dbReference type="Proteomes" id="UP000001662"/>
    </source>
</evidence>
<dbReference type="PaxDb" id="610130-Closa_3403"/>
<reference evidence="9" key="1">
    <citation type="submission" date="2010-07" db="EMBL/GenBank/DDBJ databases">
        <title>Complete sequence of Clostridium saccharolyticum WM1.</title>
        <authorList>
            <consortium name="US DOE Joint Genome Institute"/>
            <person name="Lucas S."/>
            <person name="Copeland A."/>
            <person name="Lapidus A."/>
            <person name="Cheng J.-F."/>
            <person name="Bruce D."/>
            <person name="Goodwin L."/>
            <person name="Pitluck S."/>
            <person name="Chertkov O."/>
            <person name="Detter J.C."/>
            <person name="Han C."/>
            <person name="Tapia R."/>
            <person name="Land M."/>
            <person name="Hauser L."/>
            <person name="Chang Y.-J."/>
            <person name="Jeffries C."/>
            <person name="Kyrpides N."/>
            <person name="Ivanova N."/>
            <person name="Mikhailova N."/>
            <person name="Mouttaki H."/>
            <person name="Lin L."/>
            <person name="Zhou J."/>
            <person name="Hemme C.L."/>
            <person name="Woyke T."/>
        </authorList>
    </citation>
    <scope>NUCLEOTIDE SEQUENCE [LARGE SCALE GENOMIC DNA]</scope>
    <source>
        <strain evidence="9">WM1</strain>
    </source>
</reference>
<dbReference type="Proteomes" id="UP000001662">
    <property type="component" value="Chromosome"/>
</dbReference>
<evidence type="ECO:0000259" key="8">
    <source>
        <dbReference type="Pfam" id="PF13382"/>
    </source>
</evidence>
<dbReference type="eggNOG" id="COG1001">
    <property type="taxonomic scope" value="Bacteria"/>
</dbReference>
<dbReference type="GO" id="GO:0000034">
    <property type="term" value="F:adenine deaminase activity"/>
    <property type="evidence" value="ECO:0007669"/>
    <property type="project" value="UniProtKB-UniRule"/>
</dbReference>
<feature type="domain" description="Amidohydrolase-related" evidence="7">
    <location>
        <begin position="65"/>
        <end position="348"/>
    </location>
</feature>
<dbReference type="Pfam" id="PF01979">
    <property type="entry name" value="Amidohydro_1"/>
    <property type="match status" value="1"/>
</dbReference>
<dbReference type="NCBIfam" id="TIGR01178">
    <property type="entry name" value="ade"/>
    <property type="match status" value="1"/>
</dbReference>
<sequence>MDRMLAERILAASGAKKASLVLKHARVVNVFTAELEDGDIAIEDGYIVGVGDYEGQTEVELGGAVVCPGFIDGHIHLESSMVAPGEFERSVVPHGTQAVITDPHEIANVAGTEGIRFMMDRTRGLTLDVYFMLPSCVPATGLDESGAVLGAEALSPLYEEDRVLGLAELMNSYGTVKADRGILEKVEEARNRSLLIDGHAPGLSGRELNAYVTAGVQSDHECSDAEEAVEKLRRGQWVMIREGTAARNLKALLPLFQEPYYHRCMLVTDDKHPGDLIRLGHLDYIIREAISQGADPVHAVMMGSFHPAMYFGLREVGAVAPGYKANLMVVSDLKEFVVKQVYKNGKLVAENGVMKKEILAAEQRSVETPARVGDSFHLDEIRPEDFHVEKTGNTVRVLCLTPGELTTWEKLAPWVENQGVAPGVSIEQDIVKMAVLERHHNTGHRGLGFLGGYGLKRGAVATSIAHDSHNLIVAGTSDEDMALAANTVRNNRGGLAVVADGKVLGELPLPIAGLMSEEPAEWVDEKLEELKILTRDLGIGDSIDPFMTLAFASLPVIPRLRLNTYGLIDVEKQEITDTIISCI</sequence>
<accession>D9R9H9</accession>
<dbReference type="InterPro" id="IPR032466">
    <property type="entry name" value="Metal_Hydrolase"/>
</dbReference>
<keyword evidence="3 6" id="KW-0378">Hydrolase</keyword>
<feature type="domain" description="Adenine deaminase C-terminal" evidence="8">
    <location>
        <begin position="406"/>
        <end position="573"/>
    </location>
</feature>
<dbReference type="InterPro" id="IPR006680">
    <property type="entry name" value="Amidohydro-rel"/>
</dbReference>
<dbReference type="InterPro" id="IPR006679">
    <property type="entry name" value="Adenine_deam"/>
</dbReference>
<proteinExistence type="inferred from homology"/>
<evidence type="ECO:0000256" key="5">
    <source>
        <dbReference type="ARBA" id="ARBA00047720"/>
    </source>
</evidence>
<dbReference type="STRING" id="610130.Closa_3403"/>
<dbReference type="PANTHER" id="PTHR11113:SF2">
    <property type="entry name" value="ADENINE DEAMINASE"/>
    <property type="match status" value="1"/>
</dbReference>
<keyword evidence="4 6" id="KW-0464">Manganese</keyword>
<evidence type="ECO:0000259" key="7">
    <source>
        <dbReference type="Pfam" id="PF01979"/>
    </source>
</evidence>
<dbReference type="Pfam" id="PF13382">
    <property type="entry name" value="Adenine_deam_C"/>
    <property type="match status" value="1"/>
</dbReference>
<organism evidence="9 10">
    <name type="scientific">Lacrimispora saccharolytica (strain ATCC 35040 / DSM 2544 / NRCC 2533 / WM1)</name>
    <name type="common">Clostridium saccharolyticum</name>
    <dbReference type="NCBI Taxonomy" id="610130"/>
    <lineage>
        <taxon>Bacteria</taxon>
        <taxon>Bacillati</taxon>
        <taxon>Bacillota</taxon>
        <taxon>Clostridia</taxon>
        <taxon>Lachnospirales</taxon>
        <taxon>Lachnospiraceae</taxon>
        <taxon>Lacrimispora</taxon>
    </lineage>
</organism>
<dbReference type="EC" id="3.5.4.2" evidence="2 6"/>
<comment type="similarity">
    <text evidence="1 6">Belongs to the metallo-dependent hydrolases superfamily. Adenine deaminase family.</text>
</comment>
<evidence type="ECO:0000313" key="9">
    <source>
        <dbReference type="EMBL" id="ADL05930.1"/>
    </source>
</evidence>
<dbReference type="RefSeq" id="WP_013273996.1">
    <property type="nucleotide sequence ID" value="NC_014376.1"/>
</dbReference>
<dbReference type="Gene3D" id="2.30.40.10">
    <property type="entry name" value="Urease, subunit C, domain 1"/>
    <property type="match status" value="1"/>
</dbReference>
<dbReference type="PANTHER" id="PTHR11113">
    <property type="entry name" value="N-ACETYLGLUCOSAMINE-6-PHOSPHATE DEACETYLASE"/>
    <property type="match status" value="1"/>
</dbReference>
<dbReference type="GO" id="GO:0006146">
    <property type="term" value="P:adenine catabolic process"/>
    <property type="evidence" value="ECO:0007669"/>
    <property type="project" value="InterPro"/>
</dbReference>
<dbReference type="SUPFAM" id="SSF51338">
    <property type="entry name" value="Composite domain of metallo-dependent hydrolases"/>
    <property type="match status" value="1"/>
</dbReference>
<name>D9R9H9_LACSW</name>
<dbReference type="HAMAP" id="MF_01518">
    <property type="entry name" value="Adenine_deamin"/>
    <property type="match status" value="1"/>
</dbReference>
<dbReference type="AlphaFoldDB" id="D9R9H9"/>
<protein>
    <recommendedName>
        <fullName evidence="2 6">Adenine deaminase</fullName>
        <shortName evidence="6">Adenase</shortName>
        <shortName evidence="6">Adenine aminase</shortName>
        <ecNumber evidence="2 6">3.5.4.2</ecNumber>
    </recommendedName>
</protein>
<dbReference type="EMBL" id="CP002109">
    <property type="protein sequence ID" value="ADL05930.1"/>
    <property type="molecule type" value="Genomic_DNA"/>
</dbReference>
<dbReference type="OrthoDB" id="9775607at2"/>
<dbReference type="InterPro" id="IPR011059">
    <property type="entry name" value="Metal-dep_hydrolase_composite"/>
</dbReference>
<dbReference type="HOGENOM" id="CLU_027935_0_0_9"/>
<evidence type="ECO:0000256" key="2">
    <source>
        <dbReference type="ARBA" id="ARBA00012782"/>
    </source>
</evidence>
<comment type="cofactor">
    <cofactor evidence="6">
        <name>Mn(2+)</name>
        <dbReference type="ChEBI" id="CHEBI:29035"/>
    </cofactor>
</comment>
<dbReference type="InterPro" id="IPR026912">
    <property type="entry name" value="Adenine_deam_C"/>
</dbReference>
<dbReference type="KEGG" id="csh:Closa_3403"/>
<dbReference type="Gene3D" id="3.20.20.140">
    <property type="entry name" value="Metal-dependent hydrolases"/>
    <property type="match status" value="1"/>
</dbReference>
<evidence type="ECO:0000256" key="1">
    <source>
        <dbReference type="ARBA" id="ARBA00006773"/>
    </source>
</evidence>
<comment type="catalytic activity">
    <reaction evidence="5 6">
        <text>adenine + H2O + H(+) = hypoxanthine + NH4(+)</text>
        <dbReference type="Rhea" id="RHEA:23688"/>
        <dbReference type="ChEBI" id="CHEBI:15377"/>
        <dbReference type="ChEBI" id="CHEBI:15378"/>
        <dbReference type="ChEBI" id="CHEBI:16708"/>
        <dbReference type="ChEBI" id="CHEBI:17368"/>
        <dbReference type="ChEBI" id="CHEBI:28938"/>
        <dbReference type="EC" id="3.5.4.2"/>
    </reaction>
</comment>
<dbReference type="CDD" id="cd01295">
    <property type="entry name" value="AdeC"/>
    <property type="match status" value="1"/>
</dbReference>
<evidence type="ECO:0000256" key="6">
    <source>
        <dbReference type="HAMAP-Rule" id="MF_01518"/>
    </source>
</evidence>
<gene>
    <name evidence="6" type="primary">ade</name>
    <name evidence="9" type="ordered locus">Closa_3403</name>
</gene>
<dbReference type="SUPFAM" id="SSF51556">
    <property type="entry name" value="Metallo-dependent hydrolases"/>
    <property type="match status" value="1"/>
</dbReference>
<evidence type="ECO:0000256" key="3">
    <source>
        <dbReference type="ARBA" id="ARBA00022801"/>
    </source>
</evidence>